<feature type="region of interest" description="Disordered" evidence="2">
    <location>
        <begin position="842"/>
        <end position="881"/>
    </location>
</feature>
<keyword evidence="4" id="KW-1185">Reference proteome</keyword>
<feature type="region of interest" description="Disordered" evidence="2">
    <location>
        <begin position="440"/>
        <end position="479"/>
    </location>
</feature>
<dbReference type="Gene3D" id="3.40.50.1820">
    <property type="entry name" value="alpha/beta hydrolase"/>
    <property type="match status" value="1"/>
</dbReference>
<accession>A0A1S3KEV5</accession>
<reference evidence="5" key="1">
    <citation type="submission" date="2025-08" db="UniProtKB">
        <authorList>
            <consortium name="RefSeq"/>
        </authorList>
    </citation>
    <scope>IDENTIFICATION</scope>
    <source>
        <tissue evidence="5">Gonads</tissue>
    </source>
</reference>
<dbReference type="FunCoup" id="A0A1S3KEV5">
    <property type="interactions" value="178"/>
</dbReference>
<dbReference type="Pfam" id="PF12394">
    <property type="entry name" value="DUF3657"/>
    <property type="match status" value="1"/>
</dbReference>
<dbReference type="InterPro" id="IPR044294">
    <property type="entry name" value="Lipase-like"/>
</dbReference>
<dbReference type="InterPro" id="IPR029058">
    <property type="entry name" value="AB_hydrolase_fold"/>
</dbReference>
<dbReference type="PANTHER" id="PTHR12482">
    <property type="entry name" value="LIPASE ROG1-RELATED-RELATED"/>
    <property type="match status" value="1"/>
</dbReference>
<feature type="domain" description="DUF676" evidence="3">
    <location>
        <begin position="942"/>
        <end position="1133"/>
    </location>
</feature>
<gene>
    <name evidence="5" type="primary">LOC106181059</name>
</gene>
<dbReference type="Proteomes" id="UP000085678">
    <property type="component" value="Unplaced"/>
</dbReference>
<feature type="compositionally biased region" description="Basic and acidic residues" evidence="2">
    <location>
        <begin position="621"/>
        <end position="635"/>
    </location>
</feature>
<evidence type="ECO:0000313" key="4">
    <source>
        <dbReference type="Proteomes" id="UP000085678"/>
    </source>
</evidence>
<organism evidence="4 5">
    <name type="scientific">Lingula anatina</name>
    <name type="common">Brachiopod</name>
    <name type="synonym">Lingula unguis</name>
    <dbReference type="NCBI Taxonomy" id="7574"/>
    <lineage>
        <taxon>Eukaryota</taxon>
        <taxon>Metazoa</taxon>
        <taxon>Spiralia</taxon>
        <taxon>Lophotrochozoa</taxon>
        <taxon>Brachiopoda</taxon>
        <taxon>Linguliformea</taxon>
        <taxon>Lingulata</taxon>
        <taxon>Lingulida</taxon>
        <taxon>Linguloidea</taxon>
        <taxon>Lingulidae</taxon>
        <taxon>Lingula</taxon>
    </lineage>
</organism>
<evidence type="ECO:0000259" key="3">
    <source>
        <dbReference type="Pfam" id="PF05057"/>
    </source>
</evidence>
<proteinExistence type="inferred from homology"/>
<dbReference type="FunFam" id="3.40.50.1820:FF:000004">
    <property type="entry name" value="Protein FAM135A isoform a"/>
    <property type="match status" value="1"/>
</dbReference>
<dbReference type="RefSeq" id="XP_013420771.1">
    <property type="nucleotide sequence ID" value="XM_013565317.1"/>
</dbReference>
<protein>
    <submittedName>
        <fullName evidence="5">Protein FAM135A isoform X1</fullName>
    </submittedName>
</protein>
<dbReference type="InterPro" id="IPR007751">
    <property type="entry name" value="DUF676_lipase-like"/>
</dbReference>
<dbReference type="Pfam" id="PF05057">
    <property type="entry name" value="DUF676"/>
    <property type="match status" value="1"/>
</dbReference>
<dbReference type="AlphaFoldDB" id="A0A1S3KEV5"/>
<evidence type="ECO:0000256" key="2">
    <source>
        <dbReference type="SAM" id="MobiDB-lite"/>
    </source>
</evidence>
<evidence type="ECO:0000256" key="1">
    <source>
        <dbReference type="ARBA" id="ARBA00007949"/>
    </source>
</evidence>
<name>A0A1S3KEV5_LINAN</name>
<dbReference type="SUPFAM" id="SSF53474">
    <property type="entry name" value="alpha/beta-Hydrolases"/>
    <property type="match status" value="1"/>
</dbReference>
<sequence>MTDLQASLEFSVELTKFYNVDLFQRGYYQVRAYLKVPPKSPIRVELKAPRGHELTAASSDSCLLPASCTNGVAKSKVFQILYRNEDITLNDAFLFKVNMLADSNKIEEAINKTDLQLGVDLYFTDEEFGSDEQDKLQCVSQRSLKLHFESAKGIHHHVPVLFDYFHLAAVCVTVHATLVALHQPYVSKGKVQDEGPRQPRSQWLSKTADQSTLESVLFGNRPTATPGNKYEVSPRLRHGHRMHREICSVLLSAYESLQKSAEDLMRVIPEHQQLKLEHIDCHAKLERLCEMLQEFGNEDDFLQTATTNIIQVCAENVLLWTQYLEIFTMNEKVTEKLAREHHTVRVKRFAEGFFTLESQKHEVLACYEPSIHGHSDLVALVKSSQYFLNLPPLPVECQELDGDALTMPIIFEDIYTDIQSESITVFTDVDDIDVNMESKRDEGKAIKRKDSTKSGDSGSTQSVQSGDSASSPQAKLRPKSRFIKNIKPGAFKRPSSYYSCQEAQVVQTQTPAPQRDCSLIGYRKVDTHSSPVIELGTLSPAPGSPALPAHQGALMDGSWIGSSSLPDLTEGLHTQDHLNDSLGRSASLEGSNPRRQRTKSPRTDPVDLPPYNVKSNLISDHQSDDSSDDKIDRTDPVNINGLIGDDLSRDSSSPEDSRISHTDSHQTSEKHKLTKEDLDILADSLTKALGEEELQDIPHIRKDGMQTLPKDVTDSAIQGLAKFAQDHPGGDLHAKVKDGASKDAEPPGKELSTAVLADNTYMTQKCTVMELLKEEYSKSHLESKESVADSGVASSSGGALTSSAGSLNQLSAGSSVSSTALISGVDSCTDLSQQPAAQVATSSGHLIHAQSSSDIPDAFPHSTRKSLSASKSSPELWKLDEESPQRSKKLVAVVPDSTINFITAKEELRKQLRYSGLLYSDFPTQASTNPYFYETDESTDTGLHLIICVHGLDGNSADLRLVRTYLEMALPGARLDFLMSERNQPDTFADFEVMTDRLVQEILYYLQMFSINPKRISFVGHSLGNLIIRSALSRPELSHLLPKLHTLLSLSGPHLGSLYGNSGLVNMGMWFMQKLKKSGSLLQLALKDHSDIRQTFLYKLSKKPGLQYFKNVLLVGSLQDRYVPYHSSRIELCKPAVRDSSVYGAIYTEMVNNLLAPVVNTPNTRIIRYDVYHALPSTANTLIGRAAHIAVLDSEIFIEKFITGAALKYLK</sequence>
<dbReference type="OrthoDB" id="273452at2759"/>
<comment type="similarity">
    <text evidence="1">Belongs to the FAM135 family.</text>
</comment>
<feature type="region of interest" description="Disordered" evidence="2">
    <location>
        <begin position="189"/>
        <end position="208"/>
    </location>
</feature>
<feature type="region of interest" description="Disordered" evidence="2">
    <location>
        <begin position="566"/>
        <end position="675"/>
    </location>
</feature>
<dbReference type="InParanoid" id="A0A1S3KEV5"/>
<dbReference type="InterPro" id="IPR022122">
    <property type="entry name" value="DUF3657"/>
</dbReference>
<feature type="compositionally biased region" description="Polar residues" evidence="2">
    <location>
        <begin position="842"/>
        <end position="854"/>
    </location>
</feature>
<feature type="compositionally biased region" description="Polar residues" evidence="2">
    <location>
        <begin position="199"/>
        <end position="208"/>
    </location>
</feature>
<evidence type="ECO:0000313" key="5">
    <source>
        <dbReference type="RefSeq" id="XP_013420771.1"/>
    </source>
</evidence>
<dbReference type="GeneID" id="106181059"/>
<feature type="compositionally biased region" description="Basic and acidic residues" evidence="2">
    <location>
        <begin position="440"/>
        <end position="453"/>
    </location>
</feature>
<dbReference type="KEGG" id="lak:106181059"/>
<dbReference type="PANTHER" id="PTHR12482:SF5">
    <property type="entry name" value="DUF676 DOMAIN-CONTAINING PROTEIN"/>
    <property type="match status" value="1"/>
</dbReference>
<feature type="compositionally biased region" description="Basic and acidic residues" evidence="2">
    <location>
        <begin position="655"/>
        <end position="675"/>
    </location>
</feature>
<feature type="compositionally biased region" description="Polar residues" evidence="2">
    <location>
        <begin position="454"/>
        <end position="473"/>
    </location>
</feature>